<dbReference type="InterPro" id="IPR013651">
    <property type="entry name" value="ATP-grasp_RimK-type"/>
</dbReference>
<dbReference type="NCBIfam" id="TIGR00768">
    <property type="entry name" value="rimK_fam"/>
    <property type="match status" value="1"/>
</dbReference>
<dbReference type="Pfam" id="PF22626">
    <property type="entry name" value="LysX_preATP_grasp"/>
    <property type="match status" value="1"/>
</dbReference>
<dbReference type="InterPro" id="IPR011761">
    <property type="entry name" value="ATP-grasp"/>
</dbReference>
<comment type="cofactor">
    <cofactor evidence="1">
        <name>Mg(2+)</name>
        <dbReference type="ChEBI" id="CHEBI:18420"/>
    </cofactor>
</comment>
<evidence type="ECO:0000313" key="9">
    <source>
        <dbReference type="EMBL" id="WEU40516.1"/>
    </source>
</evidence>
<dbReference type="AlphaFoldDB" id="A0AAF0D2L7"/>
<dbReference type="FunFam" id="3.30.470.20:FF:000058">
    <property type="entry name" value="Alpha-aminoadipate--LysW ligase LysX protein"/>
    <property type="match status" value="1"/>
</dbReference>
<protein>
    <submittedName>
        <fullName evidence="9">RimK family alpha-L-glutamate ligase</fullName>
    </submittedName>
</protein>
<evidence type="ECO:0000256" key="4">
    <source>
        <dbReference type="ARBA" id="ARBA00022741"/>
    </source>
</evidence>
<evidence type="ECO:0000259" key="8">
    <source>
        <dbReference type="PROSITE" id="PS50975"/>
    </source>
</evidence>
<keyword evidence="3" id="KW-0479">Metal-binding</keyword>
<dbReference type="EMBL" id="CP091871">
    <property type="protein sequence ID" value="WEU40516.1"/>
    <property type="molecule type" value="Genomic_DNA"/>
</dbReference>
<dbReference type="GO" id="GO:0043774">
    <property type="term" value="F:coenzyme F420-2 alpha-glutamyl ligase activity"/>
    <property type="evidence" value="ECO:0007669"/>
    <property type="project" value="TreeGrafter"/>
</dbReference>
<organism evidence="9 10">
    <name type="scientific">Odinarchaeota yellowstonii (strain LCB_4)</name>
    <dbReference type="NCBI Taxonomy" id="1841599"/>
    <lineage>
        <taxon>Archaea</taxon>
        <taxon>Promethearchaeati</taxon>
        <taxon>Candidatus Odinarchaeota</taxon>
        <taxon>Candidatus Odinarchaeia</taxon>
        <taxon>Candidatus Odinarchaeales</taxon>
        <taxon>Candidatus Odinarchaeaceae</taxon>
        <taxon>Candidatus Odinarchaeum</taxon>
    </lineage>
</organism>
<dbReference type="Gene3D" id="3.30.1490.20">
    <property type="entry name" value="ATP-grasp fold, A domain"/>
    <property type="match status" value="1"/>
</dbReference>
<dbReference type="PANTHER" id="PTHR21621:SF2">
    <property type="entry name" value="COENZYME GAMMA-F420-2:ALPHA-L-GLUTAMATE LIGASE"/>
    <property type="match status" value="1"/>
</dbReference>
<dbReference type="InterPro" id="IPR016185">
    <property type="entry name" value="PreATP-grasp_dom_sf"/>
</dbReference>
<dbReference type="SUPFAM" id="SSF56059">
    <property type="entry name" value="Glutathione synthetase ATP-binding domain-like"/>
    <property type="match status" value="1"/>
</dbReference>
<dbReference type="PROSITE" id="PS50975">
    <property type="entry name" value="ATP_GRASP"/>
    <property type="match status" value="1"/>
</dbReference>
<gene>
    <name evidence="9" type="ORF">OdinLCB4_000880</name>
</gene>
<evidence type="ECO:0000256" key="2">
    <source>
        <dbReference type="ARBA" id="ARBA00022598"/>
    </source>
</evidence>
<dbReference type="Pfam" id="PF08443">
    <property type="entry name" value="RimK"/>
    <property type="match status" value="1"/>
</dbReference>
<keyword evidence="6" id="KW-0460">Magnesium</keyword>
<keyword evidence="5 7" id="KW-0067">ATP-binding</keyword>
<dbReference type="GO" id="GO:0046872">
    <property type="term" value="F:metal ion binding"/>
    <property type="evidence" value="ECO:0007669"/>
    <property type="project" value="UniProtKB-KW"/>
</dbReference>
<name>A0AAF0D2L7_ODILC</name>
<reference evidence="9" key="1">
    <citation type="journal article" date="2017" name="Nature">
        <title>Asgard archaea illuminate the origin of eukaryotic cellular complexity.</title>
        <authorList>
            <person name="Zaremba-Niedzwiedzka K."/>
            <person name="Caceres E.F."/>
            <person name="Saw J.H."/>
            <person name="Backstrom D."/>
            <person name="Juzokaite L."/>
            <person name="Vancaester E."/>
            <person name="Seitz K.W."/>
            <person name="Anantharaman K."/>
            <person name="Starnawski P."/>
            <person name="Kjeldsen K.U."/>
            <person name="Scott M.B."/>
            <person name="Nunoura T."/>
            <person name="Banfield J.F."/>
            <person name="Schramm A."/>
            <person name="Baker B.J."/>
            <person name="Spang A."/>
            <person name="Ettema T.J.G."/>
        </authorList>
    </citation>
    <scope>NUCLEOTIDE SEQUENCE</scope>
    <source>
        <strain evidence="9">LCB_4</strain>
    </source>
</reference>
<keyword evidence="2 9" id="KW-0436">Ligase</keyword>
<dbReference type="KEGG" id="oyw:OdinLCB4_000880"/>
<dbReference type="GO" id="GO:0005737">
    <property type="term" value="C:cytoplasm"/>
    <property type="evidence" value="ECO:0007669"/>
    <property type="project" value="TreeGrafter"/>
</dbReference>
<feature type="domain" description="ATP-grasp" evidence="8">
    <location>
        <begin position="95"/>
        <end position="281"/>
    </location>
</feature>
<dbReference type="PANTHER" id="PTHR21621">
    <property type="entry name" value="RIBOSOMAL PROTEIN S6 MODIFICATION PROTEIN"/>
    <property type="match status" value="1"/>
</dbReference>
<evidence type="ECO:0000256" key="1">
    <source>
        <dbReference type="ARBA" id="ARBA00001946"/>
    </source>
</evidence>
<dbReference type="SUPFAM" id="SSF52440">
    <property type="entry name" value="PreATP-grasp domain"/>
    <property type="match status" value="1"/>
</dbReference>
<evidence type="ECO:0000256" key="6">
    <source>
        <dbReference type="ARBA" id="ARBA00022842"/>
    </source>
</evidence>
<evidence type="ECO:0000256" key="7">
    <source>
        <dbReference type="PROSITE-ProRule" id="PRU00409"/>
    </source>
</evidence>
<evidence type="ECO:0000313" key="10">
    <source>
        <dbReference type="Proteomes" id="UP000186851"/>
    </source>
</evidence>
<dbReference type="InterPro" id="IPR004666">
    <property type="entry name" value="Rp_bS6_RimK/Lys_biosynth_LsyX"/>
</dbReference>
<dbReference type="InterPro" id="IPR054562">
    <property type="entry name" value="LysX/ArgX_preATP_grasp"/>
</dbReference>
<dbReference type="Proteomes" id="UP000186851">
    <property type="component" value="Chromosome"/>
</dbReference>
<dbReference type="Gene3D" id="3.30.470.20">
    <property type="entry name" value="ATP-grasp fold, B domain"/>
    <property type="match status" value="1"/>
</dbReference>
<dbReference type="GO" id="GO:0005524">
    <property type="term" value="F:ATP binding"/>
    <property type="evidence" value="ECO:0007669"/>
    <property type="project" value="UniProtKB-UniRule"/>
</dbReference>
<reference evidence="9" key="2">
    <citation type="journal article" date="2022" name="Nat. Microbiol.">
        <title>A closed Candidatus Odinarchaeum chromosome exposes Asgard archaeal viruses.</title>
        <authorList>
            <person name="Tamarit D."/>
            <person name="Caceres E.F."/>
            <person name="Krupovic M."/>
            <person name="Nijland R."/>
            <person name="Eme L."/>
            <person name="Robinson N.P."/>
            <person name="Ettema T.J.G."/>
        </authorList>
    </citation>
    <scope>NUCLEOTIDE SEQUENCE</scope>
    <source>
        <strain evidence="9">LCB_4</strain>
    </source>
</reference>
<keyword evidence="4 7" id="KW-0547">Nucleotide-binding</keyword>
<proteinExistence type="predicted"/>
<accession>A0AAF0D2L7</accession>
<dbReference type="InterPro" id="IPR013815">
    <property type="entry name" value="ATP_grasp_subdomain_1"/>
</dbReference>
<evidence type="ECO:0000256" key="3">
    <source>
        <dbReference type="ARBA" id="ARBA00022723"/>
    </source>
</evidence>
<dbReference type="Gene3D" id="3.40.50.20">
    <property type="match status" value="1"/>
</dbReference>
<evidence type="ECO:0000256" key="5">
    <source>
        <dbReference type="ARBA" id="ARBA00022840"/>
    </source>
</evidence>
<sequence length="286" mass="31192">MKIGLICDRVSWNEKALINAANKRSGVEIIEILSDDLILDASGNDHNLPAADIYLQRCISAIRGLYVAAVLESKNLPVVNTYEASRICADKTLTILALAKANVPTPKTYLAFTIGSGLKILTEKLNGIGVLKPNIGSWGRLIAILKDPLSAKAIMEDRLMMGALYHTFHIQEYIGREPKRDLRVYVIGDRVVAGIYRYAPPGDFRTNTAGGGKAVPLAITPEIEEISLRAAKAIGDGVFGVDLMETPNGYVVHELNHTTEYRHTVATTGIDVPGAIIDYLIEKVKR</sequence>